<evidence type="ECO:0000256" key="7">
    <source>
        <dbReference type="ARBA" id="ARBA00022679"/>
    </source>
</evidence>
<feature type="binding site" evidence="19">
    <location>
        <position position="31"/>
    </location>
    <ligand>
        <name>Mg(2+)</name>
        <dbReference type="ChEBI" id="CHEBI:18420"/>
    </ligand>
</feature>
<organism evidence="21 22">
    <name type="scientific">Citrus x changshan-huyou</name>
    <dbReference type="NCBI Taxonomy" id="2935761"/>
    <lineage>
        <taxon>Eukaryota</taxon>
        <taxon>Viridiplantae</taxon>
        <taxon>Streptophyta</taxon>
        <taxon>Embryophyta</taxon>
        <taxon>Tracheophyta</taxon>
        <taxon>Spermatophyta</taxon>
        <taxon>Magnoliopsida</taxon>
        <taxon>eudicotyledons</taxon>
        <taxon>Gunneridae</taxon>
        <taxon>Pentapetalae</taxon>
        <taxon>rosids</taxon>
        <taxon>malvids</taxon>
        <taxon>Sapindales</taxon>
        <taxon>Rutaceae</taxon>
        <taxon>Aurantioideae</taxon>
        <taxon>Citrus</taxon>
    </lineage>
</organism>
<protein>
    <recommendedName>
        <fullName evidence="20">Transketolase-like pyrimidine-binding domain-containing protein</fullName>
    </recommendedName>
</protein>
<keyword evidence="19" id="KW-0479">Metal-binding</keyword>
<dbReference type="Pfam" id="PF13292">
    <property type="entry name" value="DXP_synthase_N"/>
    <property type="match status" value="1"/>
</dbReference>
<dbReference type="GO" id="GO:0005525">
    <property type="term" value="F:GTP binding"/>
    <property type="evidence" value="ECO:0007669"/>
    <property type="project" value="UniProtKB-KW"/>
</dbReference>
<comment type="subunit">
    <text evidence="5">Homodimer.</text>
</comment>
<dbReference type="EMBL" id="JBCGBO010000004">
    <property type="protein sequence ID" value="KAK9210474.1"/>
    <property type="molecule type" value="Genomic_DNA"/>
</dbReference>
<evidence type="ECO:0000256" key="1">
    <source>
        <dbReference type="ARBA" id="ARBA00001946"/>
    </source>
</evidence>
<dbReference type="Pfam" id="PF00025">
    <property type="entry name" value="Arf"/>
    <property type="match status" value="1"/>
</dbReference>
<keyword evidence="7" id="KW-0808">Transferase</keyword>
<dbReference type="PANTHER" id="PTHR43322:SF6">
    <property type="entry name" value="1-DEOXY-D-XYLULOSE-5-PHOSPHATE SYNTHASE"/>
    <property type="match status" value="1"/>
</dbReference>
<dbReference type="GO" id="GO:0008661">
    <property type="term" value="F:1-deoxy-D-xylulose-5-phosphate synthase activity"/>
    <property type="evidence" value="ECO:0007669"/>
    <property type="project" value="InterPro"/>
</dbReference>
<feature type="binding site" evidence="19">
    <location>
        <position position="48"/>
    </location>
    <ligand>
        <name>Mg(2+)</name>
        <dbReference type="ChEBI" id="CHEBI:18420"/>
    </ligand>
</feature>
<dbReference type="PRINTS" id="PR00328">
    <property type="entry name" value="SAR1GTPBP"/>
</dbReference>
<evidence type="ECO:0000256" key="3">
    <source>
        <dbReference type="ARBA" id="ARBA00004555"/>
    </source>
</evidence>
<reference evidence="21 22" key="1">
    <citation type="submission" date="2024-05" db="EMBL/GenBank/DDBJ databases">
        <title>Haplotype-resolved chromosome-level genome assembly of Huyou (Citrus changshanensis).</title>
        <authorList>
            <person name="Miao C."/>
            <person name="Chen W."/>
            <person name="Wu Y."/>
            <person name="Wang L."/>
            <person name="Zhao S."/>
            <person name="Grierson D."/>
            <person name="Xu C."/>
            <person name="Chen K."/>
        </authorList>
    </citation>
    <scope>NUCLEOTIDE SEQUENCE [LARGE SCALE GENOMIC DNA]</scope>
    <source>
        <strain evidence="21">01-14</strain>
        <tissue evidence="21">Leaf</tissue>
    </source>
</reference>
<comment type="similarity">
    <text evidence="4">Belongs to the small GTPase superfamily. Arf family.</text>
</comment>
<evidence type="ECO:0000256" key="4">
    <source>
        <dbReference type="ARBA" id="ARBA00010290"/>
    </source>
</evidence>
<feature type="binding site" evidence="18">
    <location>
        <position position="70"/>
    </location>
    <ligand>
        <name>GTP</name>
        <dbReference type="ChEBI" id="CHEBI:37565"/>
    </ligand>
</feature>
<keyword evidence="8" id="KW-0519">Myristate</keyword>
<evidence type="ECO:0000256" key="15">
    <source>
        <dbReference type="ARBA" id="ARBA00023134"/>
    </source>
</evidence>
<dbReference type="GO" id="GO:0016114">
    <property type="term" value="P:terpenoid biosynthetic process"/>
    <property type="evidence" value="ECO:0007669"/>
    <property type="project" value="InterPro"/>
</dbReference>
<dbReference type="GO" id="GO:0005794">
    <property type="term" value="C:Golgi apparatus"/>
    <property type="evidence" value="ECO:0007669"/>
    <property type="project" value="UniProtKB-SubCell"/>
</dbReference>
<comment type="subcellular location">
    <subcellularLocation>
        <location evidence="3">Golgi apparatus</location>
    </subcellularLocation>
</comment>
<dbReference type="CDD" id="cd07033">
    <property type="entry name" value="TPP_PYR_DXS_TK_like"/>
    <property type="match status" value="1"/>
</dbReference>
<dbReference type="PROSITE" id="PS51417">
    <property type="entry name" value="ARF"/>
    <property type="match status" value="1"/>
</dbReference>
<evidence type="ECO:0000259" key="20">
    <source>
        <dbReference type="SMART" id="SM00861"/>
    </source>
</evidence>
<evidence type="ECO:0000256" key="12">
    <source>
        <dbReference type="ARBA" id="ARBA00022927"/>
    </source>
</evidence>
<keyword evidence="22" id="KW-1185">Reference proteome</keyword>
<feature type="domain" description="Transketolase-like pyrimidine-binding" evidence="20">
    <location>
        <begin position="342"/>
        <end position="489"/>
    </location>
</feature>
<evidence type="ECO:0000256" key="2">
    <source>
        <dbReference type="ARBA" id="ARBA00001964"/>
    </source>
</evidence>
<keyword evidence="12" id="KW-0653">Protein transport</keyword>
<dbReference type="SMART" id="SM00861">
    <property type="entry name" value="Transket_pyr"/>
    <property type="match status" value="1"/>
</dbReference>
<dbReference type="GO" id="GO:0046872">
    <property type="term" value="F:metal ion binding"/>
    <property type="evidence" value="ECO:0007669"/>
    <property type="project" value="UniProtKB-KW"/>
</dbReference>
<keyword evidence="16" id="KW-0449">Lipoprotein</keyword>
<dbReference type="Gene3D" id="3.40.50.300">
    <property type="entry name" value="P-loop containing nucleotide triphosphate hydrolases"/>
    <property type="match status" value="1"/>
</dbReference>
<evidence type="ECO:0000256" key="8">
    <source>
        <dbReference type="ARBA" id="ARBA00022707"/>
    </source>
</evidence>
<gene>
    <name evidence="21" type="ORF">WN944_002844</name>
</gene>
<evidence type="ECO:0000313" key="21">
    <source>
        <dbReference type="EMBL" id="KAK9210474.1"/>
    </source>
</evidence>
<keyword evidence="11" id="KW-0931">ER-Golgi transport</keyword>
<dbReference type="InterPro" id="IPR005475">
    <property type="entry name" value="Transketolase-like_Pyr-bd"/>
</dbReference>
<evidence type="ECO:0000256" key="14">
    <source>
        <dbReference type="ARBA" id="ARBA00023052"/>
    </source>
</evidence>
<dbReference type="SMART" id="SM00177">
    <property type="entry name" value="ARF"/>
    <property type="match status" value="1"/>
</dbReference>
<evidence type="ECO:0000256" key="13">
    <source>
        <dbReference type="ARBA" id="ARBA00023034"/>
    </source>
</evidence>
<dbReference type="CDD" id="cd04151">
    <property type="entry name" value="Arl1"/>
    <property type="match status" value="1"/>
</dbReference>
<dbReference type="InterPro" id="IPR005477">
    <property type="entry name" value="Dxylulose-5-P_synthase"/>
</dbReference>
<dbReference type="SUPFAM" id="SSF52540">
    <property type="entry name" value="P-loop containing nucleoside triphosphate hydrolases"/>
    <property type="match status" value="1"/>
</dbReference>
<keyword evidence="13" id="KW-0333">Golgi apparatus</keyword>
<evidence type="ECO:0000256" key="5">
    <source>
        <dbReference type="ARBA" id="ARBA00011738"/>
    </source>
</evidence>
<evidence type="ECO:0000256" key="6">
    <source>
        <dbReference type="ARBA" id="ARBA00022448"/>
    </source>
</evidence>
<evidence type="ECO:0000256" key="10">
    <source>
        <dbReference type="ARBA" id="ARBA00022842"/>
    </source>
</evidence>
<feature type="binding site" evidence="18">
    <location>
        <begin position="24"/>
        <end position="31"/>
    </location>
    <ligand>
        <name>GTP</name>
        <dbReference type="ChEBI" id="CHEBI:37565"/>
    </ligand>
</feature>
<comment type="function">
    <text evidence="17">GTP-binding protein involved in protein trafficking; may modulate vesicle budding and uncoating within the Golgi apparatus.</text>
</comment>
<evidence type="ECO:0000256" key="19">
    <source>
        <dbReference type="PIRSR" id="PIRSR606689-2"/>
    </source>
</evidence>
<dbReference type="Gene3D" id="3.40.50.970">
    <property type="match status" value="2"/>
</dbReference>
<name>A0AAP0QNU1_9ROSI</name>
<evidence type="ECO:0000313" key="22">
    <source>
        <dbReference type="Proteomes" id="UP001428341"/>
    </source>
</evidence>
<evidence type="ECO:0000256" key="17">
    <source>
        <dbReference type="ARBA" id="ARBA00053326"/>
    </source>
</evidence>
<evidence type="ECO:0000256" key="9">
    <source>
        <dbReference type="ARBA" id="ARBA00022741"/>
    </source>
</evidence>
<dbReference type="InterPro" id="IPR006689">
    <property type="entry name" value="Small_GTPase_ARF/SAR"/>
</dbReference>
<keyword evidence="14" id="KW-0786">Thiamine pyrophosphate</keyword>
<dbReference type="Pfam" id="PF02779">
    <property type="entry name" value="Transket_pyr"/>
    <property type="match status" value="1"/>
</dbReference>
<dbReference type="AlphaFoldDB" id="A0AAP0QNU1"/>
<dbReference type="InterPro" id="IPR027417">
    <property type="entry name" value="P-loop_NTPase"/>
</dbReference>
<dbReference type="InterPro" id="IPR005225">
    <property type="entry name" value="Small_GTP-bd"/>
</dbReference>
<dbReference type="GO" id="GO:0015031">
    <property type="term" value="P:protein transport"/>
    <property type="evidence" value="ECO:0007669"/>
    <property type="project" value="UniProtKB-KW"/>
</dbReference>
<evidence type="ECO:0000256" key="11">
    <source>
        <dbReference type="ARBA" id="ARBA00022892"/>
    </source>
</evidence>
<keyword evidence="9 18" id="KW-0547">Nucleotide-binding</keyword>
<comment type="cofactor">
    <cofactor evidence="2">
        <name>thiamine diphosphate</name>
        <dbReference type="ChEBI" id="CHEBI:58937"/>
    </cofactor>
</comment>
<dbReference type="PANTHER" id="PTHR43322">
    <property type="entry name" value="1-D-DEOXYXYLULOSE 5-PHOSPHATE SYNTHASE-RELATED"/>
    <property type="match status" value="1"/>
</dbReference>
<accession>A0AAP0QNU1</accession>
<keyword evidence="6" id="KW-0813">Transport</keyword>
<proteinExistence type="inferred from homology"/>
<dbReference type="SUPFAM" id="SSF52518">
    <property type="entry name" value="Thiamin diphosphate-binding fold (THDP-binding)"/>
    <property type="match status" value="2"/>
</dbReference>
<dbReference type="SMART" id="SM00178">
    <property type="entry name" value="SAR"/>
    <property type="match status" value="1"/>
</dbReference>
<comment type="cofactor">
    <cofactor evidence="1">
        <name>Mg(2+)</name>
        <dbReference type="ChEBI" id="CHEBI:18420"/>
    </cofactor>
</comment>
<dbReference type="GO" id="GO:0003924">
    <property type="term" value="F:GTPase activity"/>
    <property type="evidence" value="ECO:0007669"/>
    <property type="project" value="InterPro"/>
</dbReference>
<feature type="binding site" evidence="18">
    <location>
        <begin position="126"/>
        <end position="140"/>
    </location>
    <ligand>
        <name>GTP</name>
        <dbReference type="ChEBI" id="CHEBI:37565"/>
    </ligand>
</feature>
<evidence type="ECO:0000256" key="18">
    <source>
        <dbReference type="PIRSR" id="PIRSR606689-1"/>
    </source>
</evidence>
<keyword evidence="10 19" id="KW-0460">Magnesium</keyword>
<dbReference type="InterPro" id="IPR029061">
    <property type="entry name" value="THDP-binding"/>
</dbReference>
<keyword evidence="15 18" id="KW-0342">GTP-binding</keyword>
<dbReference type="GO" id="GO:0016192">
    <property type="term" value="P:vesicle-mediated transport"/>
    <property type="evidence" value="ECO:0007669"/>
    <property type="project" value="UniProtKB-KW"/>
</dbReference>
<comment type="caution">
    <text evidence="21">The sequence shown here is derived from an EMBL/GenBank/DDBJ whole genome shotgun (WGS) entry which is preliminary data.</text>
</comment>
<dbReference type="Proteomes" id="UP001428341">
    <property type="component" value="Unassembled WGS sequence"/>
</dbReference>
<sequence>MGIMFTRLFSSLFGNKEARILVLGLDNAGKTTILYRLQMGEVVSTIPTIGFNVETVQYNNIKFQVWDLGGQTSIRPYWRCYFPNTQAIIYVVDSSDTERLVIAKDEFHAILEEEELRGAVVLIFANKQVSVITIYVIFKDLPGALDDAAVTEALELHKIKNRQWAIFKTSAIKGEGICTQDSNRKGIENAHNSTDLWAGKWMAVGRDLLGKNNHVISVIVEGATIARMSYEAINNAGVLNKALKRLHSNPQFRQLCQEAFSSKDKKQNFGGQMHEIDAFSREIEAGSRACFFEDLGLYYIGPVDGHNLEDLAYVLKQVKAIPDPGAELIHVITEKEKAMLLLKLQQTRCMVQIKEAAEVKSENTFPYAVFCKILDNRMGGGTGLNLFQKHFPISCFDVGIAEQHAVTFAAGLAAEGLKPFCAIYSSFLQRCFDQVAHDVDLQKLPVRFAIDRAGLVGADSPTHCGAFDTPFMACLPNMVVMKDIKLVML</sequence>
<evidence type="ECO:0000256" key="16">
    <source>
        <dbReference type="ARBA" id="ARBA00023288"/>
    </source>
</evidence>
<dbReference type="NCBIfam" id="TIGR00231">
    <property type="entry name" value="small_GTP"/>
    <property type="match status" value="1"/>
</dbReference>
<dbReference type="FunFam" id="3.40.50.300:FF:000510">
    <property type="entry name" value="ADP-ribosylation factor 1"/>
    <property type="match status" value="1"/>
</dbReference>